<evidence type="ECO:0000313" key="3">
    <source>
        <dbReference type="EMBL" id="EFQ33569.1"/>
    </source>
</evidence>
<dbReference type="RefSeq" id="XP_008097589.1">
    <property type="nucleotide sequence ID" value="XM_008099398.1"/>
</dbReference>
<accession>E3QRT1</accession>
<dbReference type="GeneID" id="24414213"/>
<dbReference type="AlphaFoldDB" id="E3QRT1"/>
<evidence type="ECO:0000256" key="1">
    <source>
        <dbReference type="SAM" id="MobiDB-lite"/>
    </source>
</evidence>
<feature type="signal peptide" evidence="2">
    <location>
        <begin position="1"/>
        <end position="20"/>
    </location>
</feature>
<evidence type="ECO:0000256" key="2">
    <source>
        <dbReference type="SAM" id="SignalP"/>
    </source>
</evidence>
<dbReference type="HOGENOM" id="CLU_1326287_0_0_1"/>
<feature type="region of interest" description="Disordered" evidence="1">
    <location>
        <begin position="136"/>
        <end position="161"/>
    </location>
</feature>
<protein>
    <recommendedName>
        <fullName evidence="5">GPI anchored protein</fullName>
    </recommendedName>
</protein>
<feature type="chain" id="PRO_5003178761" description="GPI anchored protein" evidence="2">
    <location>
        <begin position="21"/>
        <end position="207"/>
    </location>
</feature>
<keyword evidence="4" id="KW-1185">Reference proteome</keyword>
<gene>
    <name evidence="3" type="ORF">GLRG_08848</name>
</gene>
<reference evidence="4" key="1">
    <citation type="journal article" date="2012" name="Nat. Genet.">
        <title>Lifestyle transitions in plant pathogenic Colletotrichum fungi deciphered by genome and transcriptome analyses.</title>
        <authorList>
            <person name="O'Connell R.J."/>
            <person name="Thon M.R."/>
            <person name="Hacquard S."/>
            <person name="Amyotte S.G."/>
            <person name="Kleemann J."/>
            <person name="Torres M.F."/>
            <person name="Damm U."/>
            <person name="Buiate E.A."/>
            <person name="Epstein L."/>
            <person name="Alkan N."/>
            <person name="Altmueller J."/>
            <person name="Alvarado-Balderrama L."/>
            <person name="Bauser C.A."/>
            <person name="Becker C."/>
            <person name="Birren B.W."/>
            <person name="Chen Z."/>
            <person name="Choi J."/>
            <person name="Crouch J.A."/>
            <person name="Duvick J.P."/>
            <person name="Farman M.A."/>
            <person name="Gan P."/>
            <person name="Heiman D."/>
            <person name="Henrissat B."/>
            <person name="Howard R.J."/>
            <person name="Kabbage M."/>
            <person name="Koch C."/>
            <person name="Kracher B."/>
            <person name="Kubo Y."/>
            <person name="Law A.D."/>
            <person name="Lebrun M.-H."/>
            <person name="Lee Y.-H."/>
            <person name="Miyara I."/>
            <person name="Moore N."/>
            <person name="Neumann U."/>
            <person name="Nordstroem K."/>
            <person name="Panaccione D.G."/>
            <person name="Panstruga R."/>
            <person name="Place M."/>
            <person name="Proctor R.H."/>
            <person name="Prusky D."/>
            <person name="Rech G."/>
            <person name="Reinhardt R."/>
            <person name="Rollins J.A."/>
            <person name="Rounsley S."/>
            <person name="Schardl C.L."/>
            <person name="Schwartz D.C."/>
            <person name="Shenoy N."/>
            <person name="Shirasu K."/>
            <person name="Sikhakolli U.R."/>
            <person name="Stueber K."/>
            <person name="Sukno S.A."/>
            <person name="Sweigard J.A."/>
            <person name="Takano Y."/>
            <person name="Takahara H."/>
            <person name="Trail F."/>
            <person name="van der Does H.C."/>
            <person name="Voll L.M."/>
            <person name="Will I."/>
            <person name="Young S."/>
            <person name="Zeng Q."/>
            <person name="Zhang J."/>
            <person name="Zhou S."/>
            <person name="Dickman M.B."/>
            <person name="Schulze-Lefert P."/>
            <person name="Ver Loren van Themaat E."/>
            <person name="Ma L.-J."/>
            <person name="Vaillancourt L.J."/>
        </authorList>
    </citation>
    <scope>NUCLEOTIDE SEQUENCE [LARGE SCALE GENOMIC DNA]</scope>
    <source>
        <strain evidence="4">M1.001 / M2 / FGSC 10212</strain>
    </source>
</reference>
<name>E3QRT1_COLGM</name>
<evidence type="ECO:0000313" key="4">
    <source>
        <dbReference type="Proteomes" id="UP000008782"/>
    </source>
</evidence>
<keyword evidence="2" id="KW-0732">Signal</keyword>
<dbReference type="EMBL" id="GG697371">
    <property type="protein sequence ID" value="EFQ33569.1"/>
    <property type="molecule type" value="Genomic_DNA"/>
</dbReference>
<evidence type="ECO:0008006" key="5">
    <source>
        <dbReference type="Google" id="ProtNLM"/>
    </source>
</evidence>
<sequence>MLPSFFLAFLGGILLIPAQAEEAPTLKSLGSLPSFRISRSGLPVSFAAVGGKCDTGSVKCNDRCMPEGECDGGETCTAGDLCSRSAGDVPNCDPGTTACGNRCMPSDAVCCDGGSYCDTGQICVEGGSCRKGDDKAFEDKDESTTTSMPPAITADLGDTSGEHRTTAAVRGTAAPTTMSASAGALRGAYVNKAALAVGLCAAVSLVI</sequence>
<proteinExistence type="predicted"/>
<dbReference type="Proteomes" id="UP000008782">
    <property type="component" value="Unassembled WGS sequence"/>
</dbReference>
<dbReference type="VEuPathDB" id="FungiDB:GLRG_08848"/>
<dbReference type="STRING" id="645133.E3QRT1"/>
<organism evidence="4">
    <name type="scientific">Colletotrichum graminicola (strain M1.001 / M2 / FGSC 10212)</name>
    <name type="common">Maize anthracnose fungus</name>
    <name type="synonym">Glomerella graminicola</name>
    <dbReference type="NCBI Taxonomy" id="645133"/>
    <lineage>
        <taxon>Eukaryota</taxon>
        <taxon>Fungi</taxon>
        <taxon>Dikarya</taxon>
        <taxon>Ascomycota</taxon>
        <taxon>Pezizomycotina</taxon>
        <taxon>Sordariomycetes</taxon>
        <taxon>Hypocreomycetidae</taxon>
        <taxon>Glomerellales</taxon>
        <taxon>Glomerellaceae</taxon>
        <taxon>Colletotrichum</taxon>
        <taxon>Colletotrichum graminicola species complex</taxon>
    </lineage>
</organism>
<dbReference type="OrthoDB" id="5284760at2759"/>